<keyword evidence="9" id="KW-1185">Reference proteome</keyword>
<dbReference type="EC" id="1.14.99.-" evidence="8"/>
<evidence type="ECO:0000256" key="4">
    <source>
        <dbReference type="ARBA" id="ARBA00023002"/>
    </source>
</evidence>
<dbReference type="GO" id="GO:0004497">
    <property type="term" value="F:monooxygenase activity"/>
    <property type="evidence" value="ECO:0007669"/>
    <property type="project" value="UniProtKB-KW"/>
</dbReference>
<protein>
    <submittedName>
        <fullName evidence="8">Monooxygenase</fullName>
        <ecNumber evidence="8">1.14.99.-</ecNumber>
    </submittedName>
</protein>
<evidence type="ECO:0000256" key="7">
    <source>
        <dbReference type="RuleBase" id="RU000461"/>
    </source>
</evidence>
<evidence type="ECO:0000313" key="9">
    <source>
        <dbReference type="Proteomes" id="UP000000657"/>
    </source>
</evidence>
<dbReference type="InterPro" id="IPR036396">
    <property type="entry name" value="Cyt_P450_sf"/>
</dbReference>
<dbReference type="GO" id="GO:0016705">
    <property type="term" value="F:oxidoreductase activity, acting on paired donors, with incorporation or reduction of molecular oxygen"/>
    <property type="evidence" value="ECO:0007669"/>
    <property type="project" value="InterPro"/>
</dbReference>
<dbReference type="PROSITE" id="PS00086">
    <property type="entry name" value="CYTOCHROME_P450"/>
    <property type="match status" value="1"/>
</dbReference>
<dbReference type="GO" id="GO:0005506">
    <property type="term" value="F:iron ion binding"/>
    <property type="evidence" value="ECO:0007669"/>
    <property type="project" value="InterPro"/>
</dbReference>
<name>Q0RKU8_FRAAA</name>
<dbReference type="InterPro" id="IPR001128">
    <property type="entry name" value="Cyt_P450"/>
</dbReference>
<dbReference type="CDD" id="cd20625">
    <property type="entry name" value="CYP164-like"/>
    <property type="match status" value="1"/>
</dbReference>
<accession>Q0RKU8</accession>
<dbReference type="InterPro" id="IPR017972">
    <property type="entry name" value="Cyt_P450_CS"/>
</dbReference>
<dbReference type="Gene3D" id="1.10.630.10">
    <property type="entry name" value="Cytochrome P450"/>
    <property type="match status" value="1"/>
</dbReference>
<keyword evidence="2 7" id="KW-0349">Heme</keyword>
<dbReference type="PANTHER" id="PTHR46696">
    <property type="entry name" value="P450, PUTATIVE (EUROFUNG)-RELATED"/>
    <property type="match status" value="1"/>
</dbReference>
<evidence type="ECO:0000313" key="8">
    <source>
        <dbReference type="EMBL" id="CAJ61857.1"/>
    </source>
</evidence>
<evidence type="ECO:0000256" key="5">
    <source>
        <dbReference type="ARBA" id="ARBA00023004"/>
    </source>
</evidence>
<evidence type="ECO:0000256" key="2">
    <source>
        <dbReference type="ARBA" id="ARBA00022617"/>
    </source>
</evidence>
<dbReference type="InterPro" id="IPR002397">
    <property type="entry name" value="Cyt_P450_B"/>
</dbReference>
<dbReference type="FunFam" id="1.10.630.10:FF:000018">
    <property type="entry name" value="Cytochrome P450 monooxygenase"/>
    <property type="match status" value="1"/>
</dbReference>
<dbReference type="HOGENOM" id="CLU_033716_2_0_11"/>
<proteinExistence type="inferred from homology"/>
<evidence type="ECO:0000256" key="1">
    <source>
        <dbReference type="ARBA" id="ARBA00010617"/>
    </source>
</evidence>
<reference evidence="8 9" key="1">
    <citation type="journal article" date="2007" name="Genome Res.">
        <title>Genome characteristics of facultatively symbiotic Frankia sp. strains reflect host range and host plant biogeography.</title>
        <authorList>
            <person name="Normand P."/>
            <person name="Lapierre P."/>
            <person name="Tisa L.S."/>
            <person name="Gogarten J.P."/>
            <person name="Alloisio N."/>
            <person name="Bagnarol E."/>
            <person name="Bassi C.A."/>
            <person name="Berry A.M."/>
            <person name="Bickhart D.M."/>
            <person name="Choisne N."/>
            <person name="Couloux A."/>
            <person name="Cournoyer B."/>
            <person name="Cruveiller S."/>
            <person name="Daubin V."/>
            <person name="Demange N."/>
            <person name="Francino M.P."/>
            <person name="Goltsman E."/>
            <person name="Huang Y."/>
            <person name="Kopp O.R."/>
            <person name="Labarre L."/>
            <person name="Lapidus A."/>
            <person name="Lavire C."/>
            <person name="Marechal J."/>
            <person name="Martinez M."/>
            <person name="Mastronunzio J.E."/>
            <person name="Mullin B.C."/>
            <person name="Niemann J."/>
            <person name="Pujic P."/>
            <person name="Rawnsley T."/>
            <person name="Rouy Z."/>
            <person name="Schenowitz C."/>
            <person name="Sellstedt A."/>
            <person name="Tavares F."/>
            <person name="Tomkins J.P."/>
            <person name="Vallenet D."/>
            <person name="Valverde C."/>
            <person name="Wall L.G."/>
            <person name="Wang Y."/>
            <person name="Medigue C."/>
            <person name="Benson D.R."/>
        </authorList>
    </citation>
    <scope>NUCLEOTIDE SEQUENCE [LARGE SCALE GENOMIC DNA]</scope>
    <source>
        <strain evidence="9">DSM 45986 / CECT 9034 / ACN14a</strain>
    </source>
</reference>
<keyword evidence="5 7" id="KW-0408">Iron</keyword>
<gene>
    <name evidence="8" type="ordered locus">FRAAL3213</name>
</gene>
<keyword evidence="3 7" id="KW-0479">Metal-binding</keyword>
<dbReference type="PANTHER" id="PTHR46696:SF1">
    <property type="entry name" value="CYTOCHROME P450 YJIB-RELATED"/>
    <property type="match status" value="1"/>
</dbReference>
<dbReference type="SUPFAM" id="SSF48264">
    <property type="entry name" value="Cytochrome P450"/>
    <property type="match status" value="1"/>
</dbReference>
<comment type="similarity">
    <text evidence="1 7">Belongs to the cytochrome P450 family.</text>
</comment>
<keyword evidence="6 7" id="KW-0503">Monooxygenase</keyword>
<dbReference type="EMBL" id="CT573213">
    <property type="protein sequence ID" value="CAJ61857.1"/>
    <property type="molecule type" value="Genomic_DNA"/>
</dbReference>
<dbReference type="KEGG" id="fal:FRAAL3213"/>
<dbReference type="STRING" id="326424.FRAAL3213"/>
<dbReference type="AlphaFoldDB" id="Q0RKU8"/>
<keyword evidence="4 7" id="KW-0560">Oxidoreductase</keyword>
<dbReference type="Proteomes" id="UP000000657">
    <property type="component" value="Chromosome"/>
</dbReference>
<evidence type="ECO:0000256" key="6">
    <source>
        <dbReference type="ARBA" id="ARBA00023033"/>
    </source>
</evidence>
<organism evidence="8 9">
    <name type="scientific">Frankia alni (strain DSM 45986 / CECT 9034 / ACN14a)</name>
    <dbReference type="NCBI Taxonomy" id="326424"/>
    <lineage>
        <taxon>Bacteria</taxon>
        <taxon>Bacillati</taxon>
        <taxon>Actinomycetota</taxon>
        <taxon>Actinomycetes</taxon>
        <taxon>Frankiales</taxon>
        <taxon>Frankiaceae</taxon>
        <taxon>Frankia</taxon>
    </lineage>
</organism>
<dbReference type="GO" id="GO:0020037">
    <property type="term" value="F:heme binding"/>
    <property type="evidence" value="ECO:0007669"/>
    <property type="project" value="InterPro"/>
</dbReference>
<dbReference type="Pfam" id="PF00067">
    <property type="entry name" value="p450"/>
    <property type="match status" value="1"/>
</dbReference>
<evidence type="ECO:0000256" key="3">
    <source>
        <dbReference type="ARBA" id="ARBA00022723"/>
    </source>
</evidence>
<dbReference type="eggNOG" id="COG2124">
    <property type="taxonomic scope" value="Bacteria"/>
</dbReference>
<sequence length="440" mass="47346">MFPVPQVRGTEGAYEGAGFMTTAEIDGDRVDAHRVVDAHDVFDTAHRIDPYPRYRRLRQAGSPTPVRLGDAEVTLMSRFSDCAAVLQSQAWGHGNVDRLSPFWDQQASLPGSFIRMDPPDHRRLRTLVNKAFSARMVADLTPMITSLVDTLVDRALAAGGLDVISGLSAPLAQAMVGQRLLGVPAADAEMLRSWELAIARGTDPDALLSAEDAARRDSAGANVVAYLQDLVARRKAHPEDDLLSRLVAVEESGEVLTAAEVLGICVLLLVAGMETSINLVGNGILALLAHPDQLALLRARPELAPSAVEEILRYDTPTQFTMRVALTDTTVGERRFRRGDGAIVLMGSAGRDTDVFDGGERLDVTRYAEPGRSPRHLGFSLGLHYCLGAPLARLEATTAIRTLVERAPALSLATDELSYQPSLIHRGLSSLPVDLSPAAA</sequence>
<dbReference type="PRINTS" id="PR00359">
    <property type="entry name" value="BP450"/>
</dbReference>